<dbReference type="Proteomes" id="UP000053268">
    <property type="component" value="Unassembled WGS sequence"/>
</dbReference>
<dbReference type="EMBL" id="KQ459592">
    <property type="protein sequence ID" value="KPI96913.1"/>
    <property type="molecule type" value="Genomic_DNA"/>
</dbReference>
<evidence type="ECO:0000313" key="1">
    <source>
        <dbReference type="EMBL" id="KPI96913.1"/>
    </source>
</evidence>
<reference evidence="1 2" key="1">
    <citation type="journal article" date="2015" name="Nat. Commun.">
        <title>Outbred genome sequencing and CRISPR/Cas9 gene editing in butterflies.</title>
        <authorList>
            <person name="Li X."/>
            <person name="Fan D."/>
            <person name="Zhang W."/>
            <person name="Liu G."/>
            <person name="Zhang L."/>
            <person name="Zhao L."/>
            <person name="Fang X."/>
            <person name="Chen L."/>
            <person name="Dong Y."/>
            <person name="Chen Y."/>
            <person name="Ding Y."/>
            <person name="Zhao R."/>
            <person name="Feng M."/>
            <person name="Zhu Y."/>
            <person name="Feng Y."/>
            <person name="Jiang X."/>
            <person name="Zhu D."/>
            <person name="Xiang H."/>
            <person name="Feng X."/>
            <person name="Li S."/>
            <person name="Wang J."/>
            <person name="Zhang G."/>
            <person name="Kronforst M.R."/>
            <person name="Wang W."/>
        </authorList>
    </citation>
    <scope>NUCLEOTIDE SEQUENCE [LARGE SCALE GENOMIC DNA]</scope>
    <source>
        <strain evidence="1">Ya'a_city_454_Px</strain>
        <tissue evidence="1">Whole body</tissue>
    </source>
</reference>
<gene>
    <name evidence="1" type="ORF">RR46_05038</name>
</gene>
<keyword evidence="2" id="KW-1185">Reference proteome</keyword>
<name>A0A194PV97_PAPXU</name>
<protein>
    <submittedName>
        <fullName evidence="1">Uncharacterized protein</fullName>
    </submittedName>
</protein>
<accession>A0A194PV97</accession>
<sequence>MGNPAAPQPHRPTALPPLNPTTFDDLASCDLGHEPAAAVTHQQAAERSLPPAHHLPARAMRAFAGKWRRPADSCVSVTPQHYIKPIIQCARRVSCAAPTTKS</sequence>
<evidence type="ECO:0000313" key="2">
    <source>
        <dbReference type="Proteomes" id="UP000053268"/>
    </source>
</evidence>
<dbReference type="AlphaFoldDB" id="A0A194PV97"/>
<organism evidence="1 2">
    <name type="scientific">Papilio xuthus</name>
    <name type="common">Asian swallowtail butterfly</name>
    <dbReference type="NCBI Taxonomy" id="66420"/>
    <lineage>
        <taxon>Eukaryota</taxon>
        <taxon>Metazoa</taxon>
        <taxon>Ecdysozoa</taxon>
        <taxon>Arthropoda</taxon>
        <taxon>Hexapoda</taxon>
        <taxon>Insecta</taxon>
        <taxon>Pterygota</taxon>
        <taxon>Neoptera</taxon>
        <taxon>Endopterygota</taxon>
        <taxon>Lepidoptera</taxon>
        <taxon>Glossata</taxon>
        <taxon>Ditrysia</taxon>
        <taxon>Papilionoidea</taxon>
        <taxon>Papilionidae</taxon>
        <taxon>Papilioninae</taxon>
        <taxon>Papilio</taxon>
    </lineage>
</organism>
<proteinExistence type="predicted"/>